<dbReference type="GO" id="GO:0033588">
    <property type="term" value="C:elongator holoenzyme complex"/>
    <property type="evidence" value="ECO:0007669"/>
    <property type="project" value="InterPro"/>
</dbReference>
<dbReference type="EMBL" id="JAPDFR010000001">
    <property type="protein sequence ID" value="KAK0390935.1"/>
    <property type="molecule type" value="Genomic_DNA"/>
</dbReference>
<evidence type="ECO:0000256" key="2">
    <source>
        <dbReference type="ARBA" id="ARBA00008837"/>
    </source>
</evidence>
<organism evidence="3 4">
    <name type="scientific">Sarocladium strictum</name>
    <name type="common">Black bundle disease fungus</name>
    <name type="synonym">Acremonium strictum</name>
    <dbReference type="NCBI Taxonomy" id="5046"/>
    <lineage>
        <taxon>Eukaryota</taxon>
        <taxon>Fungi</taxon>
        <taxon>Dikarya</taxon>
        <taxon>Ascomycota</taxon>
        <taxon>Pezizomycotina</taxon>
        <taxon>Sordariomycetes</taxon>
        <taxon>Hypocreomycetidae</taxon>
        <taxon>Hypocreales</taxon>
        <taxon>Sarocladiaceae</taxon>
        <taxon>Sarocladium</taxon>
    </lineage>
</organism>
<evidence type="ECO:0000313" key="3">
    <source>
        <dbReference type="EMBL" id="KAK0390935.1"/>
    </source>
</evidence>
<comment type="pathway">
    <text evidence="1">tRNA modification; 5-methoxycarbonylmethyl-2-thiouridine-tRNA biosynthesis.</text>
</comment>
<dbReference type="AlphaFoldDB" id="A0AA39LBF4"/>
<dbReference type="GO" id="GO:0002098">
    <property type="term" value="P:tRNA wobble uridine modification"/>
    <property type="evidence" value="ECO:0007669"/>
    <property type="project" value="InterPro"/>
</dbReference>
<dbReference type="CDD" id="cd19495">
    <property type="entry name" value="Elp6"/>
    <property type="match status" value="1"/>
</dbReference>
<comment type="similarity">
    <text evidence="2">Belongs to the ELP6 family.</text>
</comment>
<dbReference type="Pfam" id="PF09807">
    <property type="entry name" value="ELP6"/>
    <property type="match status" value="1"/>
</dbReference>
<gene>
    <name evidence="3" type="ORF">NLU13_0438</name>
</gene>
<evidence type="ECO:0000313" key="4">
    <source>
        <dbReference type="Proteomes" id="UP001175261"/>
    </source>
</evidence>
<proteinExistence type="inferred from homology"/>
<comment type="caution">
    <text evidence="3">The sequence shown here is derived from an EMBL/GenBank/DDBJ whole genome shotgun (WGS) entry which is preliminary data.</text>
</comment>
<dbReference type="InterPro" id="IPR018627">
    <property type="entry name" value="ELP6"/>
</dbReference>
<evidence type="ECO:0000256" key="1">
    <source>
        <dbReference type="ARBA" id="ARBA00005043"/>
    </source>
</evidence>
<name>A0AA39LBF4_SARSR</name>
<dbReference type="PANTHER" id="PTHR16184">
    <property type="entry name" value="ELONGATOR COMPLEX PROTEIN 6"/>
    <property type="match status" value="1"/>
</dbReference>
<dbReference type="InterPro" id="IPR027417">
    <property type="entry name" value="P-loop_NTPase"/>
</dbReference>
<accession>A0AA39LBF4</accession>
<keyword evidence="4" id="KW-1185">Reference proteome</keyword>
<sequence>MSTSRIPPLLEPYLVVPPHSSLFLLTGVLGASTNWLVIRWLYSLLRNAGGRTSQQRPGEGEEESVGVVLVSFLRDGAFWREGCSKIGLDLDGCAKSGKFVFVDGLTGLHTGSAAATQASQHVLRSSEGVQRIKEGVEAALVQLKTGKKILVLDQPDVLLATSGDDVGSQAVQNLILQLREASHATIVTLAADDPLVHTQQTTLEKEHAALLTGQAHAADGWAGLRMLDTGVARDVSGVVRWARKEGGTLEGGGWEEREMLYWVGADGGVKVFERGTA</sequence>
<protein>
    <submittedName>
        <fullName evidence="3">Uncharacterized protein</fullName>
    </submittedName>
</protein>
<dbReference type="Gene3D" id="3.40.50.300">
    <property type="entry name" value="P-loop containing nucleotide triphosphate hydrolases"/>
    <property type="match status" value="1"/>
</dbReference>
<dbReference type="Proteomes" id="UP001175261">
    <property type="component" value="Unassembled WGS sequence"/>
</dbReference>
<dbReference type="PANTHER" id="PTHR16184:SF6">
    <property type="entry name" value="ELONGATOR COMPLEX PROTEIN 6"/>
    <property type="match status" value="1"/>
</dbReference>
<reference evidence="3" key="1">
    <citation type="submission" date="2022-10" db="EMBL/GenBank/DDBJ databases">
        <title>Determination and structural analysis of whole genome sequence of Sarocladium strictum F4-1.</title>
        <authorList>
            <person name="Hu L."/>
            <person name="Jiang Y."/>
        </authorList>
    </citation>
    <scope>NUCLEOTIDE SEQUENCE</scope>
    <source>
        <strain evidence="3">F4-1</strain>
    </source>
</reference>